<evidence type="ECO:0000259" key="3">
    <source>
        <dbReference type="Pfam" id="PF03061"/>
    </source>
</evidence>
<comment type="similarity">
    <text evidence="1">Belongs to the thioesterase PaaI family.</text>
</comment>
<dbReference type="AlphaFoldDB" id="A0A9W6CX72"/>
<protein>
    <submittedName>
        <fullName evidence="4">Thioesterase superfamily protein</fullName>
    </submittedName>
</protein>
<reference evidence="4" key="1">
    <citation type="submission" date="2022-12" db="EMBL/GenBank/DDBJ databases">
        <title>Reference genome sequencing for broad-spectrum identification of bacterial and archaeal isolates by mass spectrometry.</title>
        <authorList>
            <person name="Sekiguchi Y."/>
            <person name="Tourlousse D.M."/>
        </authorList>
    </citation>
    <scope>NUCLEOTIDE SEQUENCE</scope>
    <source>
        <strain evidence="4">ASRB1</strain>
    </source>
</reference>
<evidence type="ECO:0000313" key="4">
    <source>
        <dbReference type="EMBL" id="GLI34259.1"/>
    </source>
</evidence>
<dbReference type="GO" id="GO:0047617">
    <property type="term" value="F:fatty acyl-CoA hydrolase activity"/>
    <property type="evidence" value="ECO:0007669"/>
    <property type="project" value="InterPro"/>
</dbReference>
<dbReference type="InterPro" id="IPR039298">
    <property type="entry name" value="ACOT13"/>
</dbReference>
<evidence type="ECO:0000313" key="5">
    <source>
        <dbReference type="Proteomes" id="UP001144372"/>
    </source>
</evidence>
<dbReference type="NCBIfam" id="TIGR00369">
    <property type="entry name" value="unchar_dom_1"/>
    <property type="match status" value="1"/>
</dbReference>
<dbReference type="EMBL" id="BSDR01000001">
    <property type="protein sequence ID" value="GLI34259.1"/>
    <property type="molecule type" value="Genomic_DNA"/>
</dbReference>
<dbReference type="Pfam" id="PF03061">
    <property type="entry name" value="4HBT"/>
    <property type="match status" value="1"/>
</dbReference>
<sequence>MKKFVSQDENYELRVRESFSKQNLMKTIGATLTKVLPGEVEISLEFRDDLTQQHGFVHAGIVATLADTACGYAAFSLMAPDAAVLTVEYKINLLSPAVGESLIACGKVTKPGRTLTVCSGDVFALKDGEKKMVAAMIATMMSLRGREGLVG</sequence>
<accession>A0A9W6CX72</accession>
<gene>
    <name evidence="4" type="ORF">DAMNIGENAA_16920</name>
</gene>
<dbReference type="Gene3D" id="3.10.129.10">
    <property type="entry name" value="Hotdog Thioesterase"/>
    <property type="match status" value="1"/>
</dbReference>
<dbReference type="InterPro" id="IPR029069">
    <property type="entry name" value="HotDog_dom_sf"/>
</dbReference>
<evidence type="ECO:0000256" key="1">
    <source>
        <dbReference type="ARBA" id="ARBA00008324"/>
    </source>
</evidence>
<keyword evidence="5" id="KW-1185">Reference proteome</keyword>
<dbReference type="InterPro" id="IPR003736">
    <property type="entry name" value="PAAI_dom"/>
</dbReference>
<dbReference type="InterPro" id="IPR006683">
    <property type="entry name" value="Thioestr_dom"/>
</dbReference>
<organism evidence="4 5">
    <name type="scientific">Desulforhabdus amnigena</name>
    <dbReference type="NCBI Taxonomy" id="40218"/>
    <lineage>
        <taxon>Bacteria</taxon>
        <taxon>Pseudomonadati</taxon>
        <taxon>Thermodesulfobacteriota</taxon>
        <taxon>Syntrophobacteria</taxon>
        <taxon>Syntrophobacterales</taxon>
        <taxon>Syntrophobacteraceae</taxon>
        <taxon>Desulforhabdus</taxon>
    </lineage>
</organism>
<dbReference type="RefSeq" id="WP_281793516.1">
    <property type="nucleotide sequence ID" value="NZ_BSDR01000001.1"/>
</dbReference>
<dbReference type="PANTHER" id="PTHR21660:SF1">
    <property type="entry name" value="ACYL-COENZYME A THIOESTERASE 13"/>
    <property type="match status" value="1"/>
</dbReference>
<comment type="caution">
    <text evidence="4">The sequence shown here is derived from an EMBL/GenBank/DDBJ whole genome shotgun (WGS) entry which is preliminary data.</text>
</comment>
<dbReference type="PANTHER" id="PTHR21660">
    <property type="entry name" value="THIOESTERASE SUPERFAMILY MEMBER-RELATED"/>
    <property type="match status" value="1"/>
</dbReference>
<proteinExistence type="inferred from homology"/>
<keyword evidence="2" id="KW-0378">Hydrolase</keyword>
<dbReference type="Proteomes" id="UP001144372">
    <property type="component" value="Unassembled WGS sequence"/>
</dbReference>
<feature type="domain" description="Thioesterase" evidence="3">
    <location>
        <begin position="54"/>
        <end position="129"/>
    </location>
</feature>
<evidence type="ECO:0000256" key="2">
    <source>
        <dbReference type="ARBA" id="ARBA00022801"/>
    </source>
</evidence>
<name>A0A9W6CX72_9BACT</name>
<dbReference type="SUPFAM" id="SSF54637">
    <property type="entry name" value="Thioesterase/thiol ester dehydrase-isomerase"/>
    <property type="match status" value="1"/>
</dbReference>
<dbReference type="CDD" id="cd03443">
    <property type="entry name" value="PaaI_thioesterase"/>
    <property type="match status" value="1"/>
</dbReference>